<sequence>MPHIEHLVVLMLESRSFDHMLGYLGHPDSSFKGLSGNETNAWYPGLPPAKVSNRADYTVPFAPDASHEGVMFQMTGAPGPYRPPYRVNNSGFAFSYELSALQQGGRPRQGERAMRCFQPAKVPVLAGLARDFAVCDQWFCSVPGGSWPNRNFVHAATSDGEVGSVLRPYKNRTIFEQLSEAEKSWTIYHEGPAHSWTFPRLWRRRENRKNFKHIDRLYVDVERNNLANYTFIEPNYGNLWPPSRSSNSQHTASNTRTSLNFEAGEQLIKDIYRALISERQIWEKTLFVITYAQHGGFYDHEPPPTTVPPDDKYNAHFKFDLLGPRVPAVLVSPWIPRGTVDHTRYDHASIVRTARDLFAPELGPLTRRDAASRSFLHNLSLEQPRSDFPDLAHPLAFEADEPSGVRPAFTLLAGNANQEPVDLASMDDFHRDLVWLAREVETCLVEEARGADPSLNEMRWWGPMCGSTVPDFPSREALRKYLRHICSMFHKSGEAYIRVADAEGNCYEMPSAVLLDRLIAELGKSRRKRAFIRIWDGVGRHLTFEKSGDLTLENSDGEMIAFPDLDLEDSRCMMQSFREGNGDRLQLEFERMESAR</sequence>
<evidence type="ECO:0000256" key="1">
    <source>
        <dbReference type="ARBA" id="ARBA00022801"/>
    </source>
</evidence>
<dbReference type="GO" id="GO:0042578">
    <property type="term" value="F:phosphoric ester hydrolase activity"/>
    <property type="evidence" value="ECO:0007669"/>
    <property type="project" value="UniProtKB-ARBA"/>
</dbReference>
<dbReference type="RefSeq" id="WP_237382516.1">
    <property type="nucleotide sequence ID" value="NZ_CP071793.1"/>
</dbReference>
<dbReference type="Gene3D" id="3.40.720.10">
    <property type="entry name" value="Alkaline Phosphatase, subunit A"/>
    <property type="match status" value="2"/>
</dbReference>
<keyword evidence="3" id="KW-1185">Reference proteome</keyword>
<dbReference type="AlphaFoldDB" id="A0A8A4TTI7"/>
<proteinExistence type="predicted"/>
<dbReference type="KEGG" id="scor:J3U87_08035"/>
<dbReference type="GO" id="GO:0009395">
    <property type="term" value="P:phospholipid catabolic process"/>
    <property type="evidence" value="ECO:0007669"/>
    <property type="project" value="TreeGrafter"/>
</dbReference>
<dbReference type="Proteomes" id="UP000663929">
    <property type="component" value="Chromosome"/>
</dbReference>
<reference evidence="2" key="1">
    <citation type="submission" date="2021-03" db="EMBL/GenBank/DDBJ databases">
        <title>Acanthopleuribacteraceae sp. M133.</title>
        <authorList>
            <person name="Wang G."/>
        </authorList>
    </citation>
    <scope>NUCLEOTIDE SEQUENCE</scope>
    <source>
        <strain evidence="2">M133</strain>
    </source>
</reference>
<keyword evidence="1" id="KW-0378">Hydrolase</keyword>
<dbReference type="Pfam" id="PF04185">
    <property type="entry name" value="Phosphoesterase"/>
    <property type="match status" value="1"/>
</dbReference>
<gene>
    <name evidence="2" type="ORF">J3U87_08035</name>
</gene>
<dbReference type="InterPro" id="IPR017850">
    <property type="entry name" value="Alkaline_phosphatase_core_sf"/>
</dbReference>
<protein>
    <submittedName>
        <fullName evidence="2">Alkaline phosphatase family protein</fullName>
    </submittedName>
</protein>
<name>A0A8A4TTI7_SULCO</name>
<accession>A0A8A4TTI7</accession>
<dbReference type="PANTHER" id="PTHR31956:SF1">
    <property type="entry name" value="NON-SPECIFIC PHOSPHOLIPASE C1"/>
    <property type="match status" value="1"/>
</dbReference>
<evidence type="ECO:0000313" key="3">
    <source>
        <dbReference type="Proteomes" id="UP000663929"/>
    </source>
</evidence>
<dbReference type="EMBL" id="CP071793">
    <property type="protein sequence ID" value="QTD52408.1"/>
    <property type="molecule type" value="Genomic_DNA"/>
</dbReference>
<organism evidence="2 3">
    <name type="scientific">Sulfidibacter corallicola</name>
    <dbReference type="NCBI Taxonomy" id="2818388"/>
    <lineage>
        <taxon>Bacteria</taxon>
        <taxon>Pseudomonadati</taxon>
        <taxon>Acidobacteriota</taxon>
        <taxon>Holophagae</taxon>
        <taxon>Acanthopleuribacterales</taxon>
        <taxon>Acanthopleuribacteraceae</taxon>
        <taxon>Sulfidibacter</taxon>
    </lineage>
</organism>
<dbReference type="InterPro" id="IPR007312">
    <property type="entry name" value="Phosphoesterase"/>
</dbReference>
<dbReference type="PANTHER" id="PTHR31956">
    <property type="entry name" value="NON-SPECIFIC PHOSPHOLIPASE C4-RELATED"/>
    <property type="match status" value="1"/>
</dbReference>
<evidence type="ECO:0000313" key="2">
    <source>
        <dbReference type="EMBL" id="QTD52408.1"/>
    </source>
</evidence>